<dbReference type="Proteomes" id="UP000054538">
    <property type="component" value="Unassembled WGS sequence"/>
</dbReference>
<sequence length="246" mass="27781">LKPIALMTHIHQAAHAWPKHIVISFGFLYFQYSKLSDDIDSTARTAVLNNAKCCWSRCDQEVFIATVIINPFYRVALFNNISLTTRASLAALFTRLRLRFYGENVPVELLTDLELYLASSGDFAYMDMYKNSLLAHAKITHTPVNTLDVWSASSHPGSKPRPLHKIACCLLSICPNSASSEHLFSIFGGILTKWHNRLSTENLTRLAGLKMYVHEEHVCDEAVKKCLKHKYTEVIEEPALGAFVLR</sequence>
<dbReference type="AlphaFoldDB" id="A0A0D0D9F9"/>
<gene>
    <name evidence="1" type="ORF">PAXRUDRAFT_144559</name>
</gene>
<dbReference type="InParanoid" id="A0A0D0D9F9"/>
<accession>A0A0D0D9F9</accession>
<evidence type="ECO:0008006" key="3">
    <source>
        <dbReference type="Google" id="ProtNLM"/>
    </source>
</evidence>
<name>A0A0D0D9F9_9AGAM</name>
<feature type="non-terminal residue" evidence="1">
    <location>
        <position position="1"/>
    </location>
</feature>
<keyword evidence="2" id="KW-1185">Reference proteome</keyword>
<evidence type="ECO:0000313" key="1">
    <source>
        <dbReference type="EMBL" id="KIK93677.1"/>
    </source>
</evidence>
<dbReference type="HOGENOM" id="CLU_080325_0_0_1"/>
<protein>
    <recommendedName>
        <fullName evidence="3">HAT C-terminal dimerisation domain-containing protein</fullName>
    </recommendedName>
</protein>
<proteinExistence type="predicted"/>
<dbReference type="EMBL" id="KN825165">
    <property type="protein sequence ID" value="KIK93677.1"/>
    <property type="molecule type" value="Genomic_DNA"/>
</dbReference>
<reference evidence="2" key="2">
    <citation type="submission" date="2015-01" db="EMBL/GenBank/DDBJ databases">
        <title>Evolutionary Origins and Diversification of the Mycorrhizal Mutualists.</title>
        <authorList>
            <consortium name="DOE Joint Genome Institute"/>
            <consortium name="Mycorrhizal Genomics Consortium"/>
            <person name="Kohler A."/>
            <person name="Kuo A."/>
            <person name="Nagy L.G."/>
            <person name="Floudas D."/>
            <person name="Copeland A."/>
            <person name="Barry K.W."/>
            <person name="Cichocki N."/>
            <person name="Veneault-Fourrey C."/>
            <person name="LaButti K."/>
            <person name="Lindquist E.A."/>
            <person name="Lipzen A."/>
            <person name="Lundell T."/>
            <person name="Morin E."/>
            <person name="Murat C."/>
            <person name="Riley R."/>
            <person name="Ohm R."/>
            <person name="Sun H."/>
            <person name="Tunlid A."/>
            <person name="Henrissat B."/>
            <person name="Grigoriev I.V."/>
            <person name="Hibbett D.S."/>
            <person name="Martin F."/>
        </authorList>
    </citation>
    <scope>NUCLEOTIDE SEQUENCE [LARGE SCALE GENOMIC DNA]</scope>
    <source>
        <strain evidence="2">Ve08.2h10</strain>
    </source>
</reference>
<reference evidence="1 2" key="1">
    <citation type="submission" date="2014-04" db="EMBL/GenBank/DDBJ databases">
        <authorList>
            <consortium name="DOE Joint Genome Institute"/>
            <person name="Kuo A."/>
            <person name="Kohler A."/>
            <person name="Jargeat P."/>
            <person name="Nagy L.G."/>
            <person name="Floudas D."/>
            <person name="Copeland A."/>
            <person name="Barry K.W."/>
            <person name="Cichocki N."/>
            <person name="Veneault-Fourrey C."/>
            <person name="LaButti K."/>
            <person name="Lindquist E.A."/>
            <person name="Lipzen A."/>
            <person name="Lundell T."/>
            <person name="Morin E."/>
            <person name="Murat C."/>
            <person name="Sun H."/>
            <person name="Tunlid A."/>
            <person name="Henrissat B."/>
            <person name="Grigoriev I.V."/>
            <person name="Hibbett D.S."/>
            <person name="Martin F."/>
            <person name="Nordberg H.P."/>
            <person name="Cantor M.N."/>
            <person name="Hua S.X."/>
        </authorList>
    </citation>
    <scope>NUCLEOTIDE SEQUENCE [LARGE SCALE GENOMIC DNA]</scope>
    <source>
        <strain evidence="1 2">Ve08.2h10</strain>
    </source>
</reference>
<dbReference type="OrthoDB" id="3270520at2759"/>
<dbReference type="InterPro" id="IPR012337">
    <property type="entry name" value="RNaseH-like_sf"/>
</dbReference>
<evidence type="ECO:0000313" key="2">
    <source>
        <dbReference type="Proteomes" id="UP000054538"/>
    </source>
</evidence>
<organism evidence="1 2">
    <name type="scientific">Paxillus rubicundulus Ve08.2h10</name>
    <dbReference type="NCBI Taxonomy" id="930991"/>
    <lineage>
        <taxon>Eukaryota</taxon>
        <taxon>Fungi</taxon>
        <taxon>Dikarya</taxon>
        <taxon>Basidiomycota</taxon>
        <taxon>Agaricomycotina</taxon>
        <taxon>Agaricomycetes</taxon>
        <taxon>Agaricomycetidae</taxon>
        <taxon>Boletales</taxon>
        <taxon>Paxilineae</taxon>
        <taxon>Paxillaceae</taxon>
        <taxon>Paxillus</taxon>
    </lineage>
</organism>
<dbReference type="SUPFAM" id="SSF53098">
    <property type="entry name" value="Ribonuclease H-like"/>
    <property type="match status" value="1"/>
</dbReference>